<dbReference type="AlphaFoldDB" id="A0A161SGD5"/>
<keyword evidence="1" id="KW-0812">Transmembrane</keyword>
<sequence length="210" mass="23733">MTNKAIEDLNQIKSIMERSTKFLSLSGWSGIWVGLCGLGASAILYWWQTSSTYTYENLTTSDPYQTSYTAGMLLSLALITFIVAVAGGFYFTIKKTRKQGKSFLNKVTKRLLVRFSIPLIVAGILCLIFYKHYLLQLALPTTLVFYGLALFSVQEDTVKEVKGIAALEIILGLLAFYFIDYTLLFWALGFGLVHLLYGVILWNKYDKIKQ</sequence>
<organism evidence="2 3">
    <name type="scientific">Myroides marinus</name>
    <dbReference type="NCBI Taxonomy" id="703342"/>
    <lineage>
        <taxon>Bacteria</taxon>
        <taxon>Pseudomonadati</taxon>
        <taxon>Bacteroidota</taxon>
        <taxon>Flavobacteriia</taxon>
        <taxon>Flavobacteriales</taxon>
        <taxon>Flavobacteriaceae</taxon>
        <taxon>Myroides</taxon>
    </lineage>
</organism>
<feature type="transmembrane region" description="Helical" evidence="1">
    <location>
        <begin position="22"/>
        <end position="47"/>
    </location>
</feature>
<evidence type="ECO:0000313" key="3">
    <source>
        <dbReference type="Proteomes" id="UP000076630"/>
    </source>
</evidence>
<name>A0A161SGD5_9FLAO</name>
<feature type="transmembrane region" description="Helical" evidence="1">
    <location>
        <begin position="67"/>
        <end position="91"/>
    </location>
</feature>
<evidence type="ECO:0000313" key="2">
    <source>
        <dbReference type="EMBL" id="KZE80265.1"/>
    </source>
</evidence>
<accession>A0A161SGD5</accession>
<comment type="caution">
    <text evidence="2">The sequence shown here is derived from an EMBL/GenBank/DDBJ whole genome shotgun (WGS) entry which is preliminary data.</text>
</comment>
<dbReference type="RefSeq" id="WP_038987958.1">
    <property type="nucleotide sequence ID" value="NZ_JACAJU010000051.1"/>
</dbReference>
<protein>
    <submittedName>
        <fullName evidence="2">Uncharacterized protein</fullName>
    </submittedName>
</protein>
<gene>
    <name evidence="2" type="ORF">AV926_10400</name>
</gene>
<dbReference type="OrthoDB" id="1120881at2"/>
<dbReference type="Proteomes" id="UP000076630">
    <property type="component" value="Unassembled WGS sequence"/>
</dbReference>
<keyword evidence="3" id="KW-1185">Reference proteome</keyword>
<reference evidence="2 3" key="1">
    <citation type="submission" date="2016-01" db="EMBL/GenBank/DDBJ databases">
        <title>Whole genome sequencing of Myroides marinus L41.</title>
        <authorList>
            <person name="Hong K.W."/>
        </authorList>
    </citation>
    <scope>NUCLEOTIDE SEQUENCE [LARGE SCALE GENOMIC DNA]</scope>
    <source>
        <strain evidence="2 3">L41</strain>
    </source>
</reference>
<feature type="transmembrane region" description="Helical" evidence="1">
    <location>
        <begin position="185"/>
        <end position="202"/>
    </location>
</feature>
<keyword evidence="1" id="KW-0472">Membrane</keyword>
<feature type="transmembrane region" description="Helical" evidence="1">
    <location>
        <begin position="136"/>
        <end position="154"/>
    </location>
</feature>
<feature type="transmembrane region" description="Helical" evidence="1">
    <location>
        <begin position="111"/>
        <end position="130"/>
    </location>
</feature>
<evidence type="ECO:0000256" key="1">
    <source>
        <dbReference type="SAM" id="Phobius"/>
    </source>
</evidence>
<dbReference type="EMBL" id="LQNU01000057">
    <property type="protein sequence ID" value="KZE80265.1"/>
    <property type="molecule type" value="Genomic_DNA"/>
</dbReference>
<feature type="transmembrane region" description="Helical" evidence="1">
    <location>
        <begin position="161"/>
        <end position="179"/>
    </location>
</feature>
<proteinExistence type="predicted"/>
<keyword evidence="1" id="KW-1133">Transmembrane helix</keyword>